<organism evidence="3 4">
    <name type="scientific">Parabacteroides hominis</name>
    <dbReference type="NCBI Taxonomy" id="2763057"/>
    <lineage>
        <taxon>Bacteria</taxon>
        <taxon>Pseudomonadati</taxon>
        <taxon>Bacteroidota</taxon>
        <taxon>Bacteroidia</taxon>
        <taxon>Bacteroidales</taxon>
        <taxon>Tannerellaceae</taxon>
        <taxon>Parabacteroides</taxon>
    </lineage>
</organism>
<dbReference type="EMBL" id="JACOOJ010000006">
    <property type="protein sequence ID" value="MBC5632137.1"/>
    <property type="molecule type" value="Genomic_DNA"/>
</dbReference>
<accession>A0ABR7DLB6</accession>
<evidence type="ECO:0000259" key="2">
    <source>
        <dbReference type="Pfam" id="PF18291"/>
    </source>
</evidence>
<dbReference type="InterPro" id="IPR041607">
    <property type="entry name" value="HU-HIG"/>
</dbReference>
<keyword evidence="4" id="KW-1185">Reference proteome</keyword>
<protein>
    <submittedName>
        <fullName evidence="3">DNA-binding protein</fullName>
    </submittedName>
</protein>
<dbReference type="GO" id="GO:0003677">
    <property type="term" value="F:DNA binding"/>
    <property type="evidence" value="ECO:0007669"/>
    <property type="project" value="UniProtKB-KW"/>
</dbReference>
<dbReference type="Gene3D" id="4.10.520.10">
    <property type="entry name" value="IHF-like DNA-binding proteins"/>
    <property type="match status" value="1"/>
</dbReference>
<dbReference type="InterPro" id="IPR005902">
    <property type="entry name" value="HU_DNA-bd_put"/>
</dbReference>
<feature type="domain" description="HU" evidence="2">
    <location>
        <begin position="3"/>
        <end position="131"/>
    </location>
</feature>
<keyword evidence="1 3" id="KW-0238">DNA-binding</keyword>
<gene>
    <name evidence="3" type="ORF">H8S65_05035</name>
</gene>
<dbReference type="RefSeq" id="WP_186928921.1">
    <property type="nucleotide sequence ID" value="NZ_JACOOJ010000006.1"/>
</dbReference>
<name>A0ABR7DLB6_9BACT</name>
<dbReference type="InterPro" id="IPR010992">
    <property type="entry name" value="IHF-like_DNA-bd_dom_sf"/>
</dbReference>
<dbReference type="SUPFAM" id="SSF47729">
    <property type="entry name" value="IHF-like DNA-binding proteins"/>
    <property type="match status" value="1"/>
</dbReference>
<proteinExistence type="predicted"/>
<dbReference type="NCBIfam" id="TIGR01201">
    <property type="entry name" value="HU_rel"/>
    <property type="match status" value="1"/>
</dbReference>
<evidence type="ECO:0000313" key="3">
    <source>
        <dbReference type="EMBL" id="MBC5632137.1"/>
    </source>
</evidence>
<evidence type="ECO:0000256" key="1">
    <source>
        <dbReference type="ARBA" id="ARBA00023125"/>
    </source>
</evidence>
<evidence type="ECO:0000313" key="4">
    <source>
        <dbReference type="Proteomes" id="UP000651475"/>
    </source>
</evidence>
<dbReference type="Pfam" id="PF18291">
    <property type="entry name" value="HU-HIG"/>
    <property type="match status" value="1"/>
</dbReference>
<reference evidence="3 4" key="1">
    <citation type="submission" date="2020-08" db="EMBL/GenBank/DDBJ databases">
        <title>Genome public.</title>
        <authorList>
            <person name="Liu C."/>
            <person name="Sun Q."/>
        </authorList>
    </citation>
    <scope>NUCLEOTIDE SEQUENCE [LARGE SCALE GENOMIC DNA]</scope>
    <source>
        <strain evidence="3 4">NSJ-79</strain>
    </source>
</reference>
<comment type="caution">
    <text evidence="3">The sequence shown here is derived from an EMBL/GenBank/DDBJ whole genome shotgun (WGS) entry which is preliminary data.</text>
</comment>
<sequence>MARYITQEMNDLDGKGEKRVYYRMKIEENIDANQFMDEIAYPGSGLSRASVVSVMTAVAEQLARCMADGRSVTLEGIGTFKPKLGVVKDKEIDTLAEGEPQRNAQSLKVNGVSFRADKKLVRDTNRRCKLTRGGTSRIKSSPYAEEERLAQALRFLDEHHVMHVSDYMRITGLKRTSATLELQRFRHAPSSGITFSGSGKHKVYIRKKEG</sequence>
<dbReference type="Proteomes" id="UP000651475">
    <property type="component" value="Unassembled WGS sequence"/>
</dbReference>